<evidence type="ECO:0000313" key="3">
    <source>
        <dbReference type="EMBL" id="WTP91609.1"/>
    </source>
</evidence>
<accession>A0AAU1ICZ1</accession>
<evidence type="ECO:0000259" key="2">
    <source>
        <dbReference type="Pfam" id="PF04862"/>
    </source>
</evidence>
<keyword evidence="1" id="KW-0732">Signal</keyword>
<gene>
    <name evidence="3" type="ORF">OG477_42975</name>
</gene>
<reference evidence="3" key="1">
    <citation type="submission" date="2022-10" db="EMBL/GenBank/DDBJ databases">
        <title>The complete genomes of actinobacterial strains from the NBC collection.</title>
        <authorList>
            <person name="Joergensen T.S."/>
            <person name="Alvarez Arevalo M."/>
            <person name="Sterndorff E.B."/>
            <person name="Faurdal D."/>
            <person name="Vuksanovic O."/>
            <person name="Mourched A.-S."/>
            <person name="Charusanti P."/>
            <person name="Shaw S."/>
            <person name="Blin K."/>
            <person name="Weber T."/>
        </authorList>
    </citation>
    <scope>NUCLEOTIDE SEQUENCE</scope>
    <source>
        <strain evidence="3">NBC 00180</strain>
    </source>
</reference>
<protein>
    <submittedName>
        <fullName evidence="3">DUF642 domain-containing protein</fullName>
    </submittedName>
</protein>
<organism evidence="3">
    <name type="scientific">Streptomyces sp. NBC_00180</name>
    <dbReference type="NCBI Taxonomy" id="2903632"/>
    <lineage>
        <taxon>Bacteria</taxon>
        <taxon>Bacillati</taxon>
        <taxon>Actinomycetota</taxon>
        <taxon>Actinomycetes</taxon>
        <taxon>Kitasatosporales</taxon>
        <taxon>Streptomycetaceae</taxon>
        <taxon>Streptomyces</taxon>
    </lineage>
</organism>
<feature type="signal peptide" evidence="1">
    <location>
        <begin position="1"/>
        <end position="43"/>
    </location>
</feature>
<feature type="chain" id="PRO_5043715121" evidence="1">
    <location>
        <begin position="44"/>
        <end position="252"/>
    </location>
</feature>
<dbReference type="Pfam" id="PF04862">
    <property type="entry name" value="DUF642"/>
    <property type="match status" value="1"/>
</dbReference>
<name>A0AAU1ICZ1_9ACTN</name>
<feature type="domain" description="DUF642" evidence="2">
    <location>
        <begin position="84"/>
        <end position="245"/>
    </location>
</feature>
<dbReference type="AlphaFoldDB" id="A0AAU1ICZ1"/>
<proteinExistence type="predicted"/>
<evidence type="ECO:0000256" key="1">
    <source>
        <dbReference type="SAM" id="SignalP"/>
    </source>
</evidence>
<dbReference type="EMBL" id="CP108140">
    <property type="protein sequence ID" value="WTP91609.1"/>
    <property type="molecule type" value="Genomic_DNA"/>
</dbReference>
<sequence>MEVQPRPIGVVACLKGYSVTSPIRVGIISAAVLLCAASTTAAASGVGAHNSIWNWRTQAKAFSNGSFENPQLLASETFVDADLEFNNCASPSNPTGLPCRNSIGPWEVTQRTVDLVHDGWPAPDGSHQIVDLNGTNPDDLNKTQPGAISQRFATKTGAAYTVTFKLAANFQRGPDVKTGEVLINNQKVQTFAVDRTGKSADNMGWEEQRVTFVAVGKATTLTLASTTGDAVHPTPSGPLVDDVKVQRLHLKK</sequence>
<dbReference type="InterPro" id="IPR006946">
    <property type="entry name" value="DGR2-like_dom"/>
</dbReference>